<dbReference type="KEGG" id="mass:CR152_27735"/>
<organism evidence="1 2">
    <name type="scientific">Massilia violaceinigra</name>
    <dbReference type="NCBI Taxonomy" id="2045208"/>
    <lineage>
        <taxon>Bacteria</taxon>
        <taxon>Pseudomonadati</taxon>
        <taxon>Pseudomonadota</taxon>
        <taxon>Betaproteobacteria</taxon>
        <taxon>Burkholderiales</taxon>
        <taxon>Oxalobacteraceae</taxon>
        <taxon>Telluria group</taxon>
        <taxon>Massilia</taxon>
    </lineage>
</organism>
<gene>
    <name evidence="1" type="ORF">CR152_27735</name>
</gene>
<dbReference type="RefSeq" id="WP_099880406.1">
    <property type="nucleotide sequence ID" value="NZ_CP024608.1"/>
</dbReference>
<evidence type="ECO:0000313" key="2">
    <source>
        <dbReference type="Proteomes" id="UP000229897"/>
    </source>
</evidence>
<keyword evidence="2" id="KW-1185">Reference proteome</keyword>
<dbReference type="EMBL" id="CP024608">
    <property type="protein sequence ID" value="ATQ77870.1"/>
    <property type="molecule type" value="Genomic_DNA"/>
</dbReference>
<dbReference type="Proteomes" id="UP000229897">
    <property type="component" value="Chromosome"/>
</dbReference>
<name>A0A2D2DSA9_9BURK</name>
<dbReference type="AlphaFoldDB" id="A0A2D2DSA9"/>
<sequence length="66" mass="7090">MSALTDAGNSALRGVQAGLAAATVLDRFAYGYMYGQIDAIRLHMDPDRALLAEVEAALKRMPQGEH</sequence>
<reference evidence="1" key="1">
    <citation type="submission" date="2017-10" db="EMBL/GenBank/DDBJ databases">
        <title>Massilia psychrophilum sp. nov., a novel purple-pigmented bacterium isolated from Tianshan glacier, Xinjiang Municipality, China.</title>
        <authorList>
            <person name="Wang H."/>
        </authorList>
    </citation>
    <scope>NUCLEOTIDE SEQUENCE [LARGE SCALE GENOMIC DNA]</scope>
    <source>
        <strain evidence="1">B2</strain>
    </source>
</reference>
<evidence type="ECO:0000313" key="1">
    <source>
        <dbReference type="EMBL" id="ATQ77870.1"/>
    </source>
</evidence>
<proteinExistence type="predicted"/>
<protein>
    <submittedName>
        <fullName evidence="1">Uncharacterized protein</fullName>
    </submittedName>
</protein>
<accession>A0A2D2DSA9</accession>